<gene>
    <name evidence="8" type="primary">mth2</name>
    <name evidence="8" type="ORF">CEXT_61641</name>
</gene>
<keyword evidence="8" id="KW-0675">Receptor</keyword>
<dbReference type="Proteomes" id="UP001054945">
    <property type="component" value="Unassembled WGS sequence"/>
</dbReference>
<dbReference type="CDD" id="cd15039">
    <property type="entry name" value="7tmB3_Methuselah-like"/>
    <property type="match status" value="1"/>
</dbReference>
<keyword evidence="9" id="KW-1185">Reference proteome</keyword>
<evidence type="ECO:0000313" key="9">
    <source>
        <dbReference type="Proteomes" id="UP001054945"/>
    </source>
</evidence>
<evidence type="ECO:0000256" key="6">
    <source>
        <dbReference type="SAM" id="SignalP"/>
    </source>
</evidence>
<evidence type="ECO:0000256" key="5">
    <source>
        <dbReference type="SAM" id="Phobius"/>
    </source>
</evidence>
<feature type="transmembrane region" description="Helical" evidence="5">
    <location>
        <begin position="190"/>
        <end position="210"/>
    </location>
</feature>
<feature type="transmembrane region" description="Helical" evidence="5">
    <location>
        <begin position="231"/>
        <end position="252"/>
    </location>
</feature>
<sequence>MNKIIPYVTFILTSLNVACINASNDTYAKDNMTDPGSNFIPEEDIYANKDESLQTCFGFNISSEAYLIFPNGTAYIPIYNKTYEEPFYILDGEFLIVCAPPEIFEEEEPVSNLVSTSLRYISVVGTGVSLVFFLVHLVVFALVPDLHNLPGFNLASLCLSLFISYLILFLSDVGALDETGDACVAKASSVQFFLLASFVWMFVMAFDVFRSILSATESFRAAVKGFKVKKYILNSCICWGTSLVFTAAALIADNVEGIDDIYKPYFRENTCWFKSKQALLVFFAGPVFTLICLNVLLFAISAYIIFANRMKVGEENSKRAYLKKNYHTYLRLAVIMGVTWITGVLAPLVNVLWLWYLFAILNTFQGFFIFIAFTCTGKVKKYFRMNLENVRRASQQTLTTPTFQSYCNYANSIEKDLDKVVDKKEKSGQIDTIVIHL</sequence>
<dbReference type="Gene3D" id="1.20.1070.10">
    <property type="entry name" value="Rhodopsin 7-helix transmembrane proteins"/>
    <property type="match status" value="1"/>
</dbReference>
<proteinExistence type="predicted"/>
<evidence type="ECO:0000256" key="2">
    <source>
        <dbReference type="ARBA" id="ARBA00022692"/>
    </source>
</evidence>
<dbReference type="PANTHER" id="PTHR45902:SF4">
    <property type="entry name" value="G-PROTEIN COUPLED RECEPTORS FAMILY 2 PROFILE 2 DOMAIN-CONTAINING PROTEIN"/>
    <property type="match status" value="1"/>
</dbReference>
<dbReference type="GO" id="GO:0007166">
    <property type="term" value="P:cell surface receptor signaling pathway"/>
    <property type="evidence" value="ECO:0007669"/>
    <property type="project" value="InterPro"/>
</dbReference>
<dbReference type="PANTHER" id="PTHR45902">
    <property type="entry name" value="LATROPHILIN RECEPTOR-LIKE PROTEIN A"/>
    <property type="match status" value="1"/>
</dbReference>
<keyword evidence="2 5" id="KW-0812">Transmembrane</keyword>
<feature type="transmembrane region" description="Helical" evidence="5">
    <location>
        <begin position="279"/>
        <end position="307"/>
    </location>
</feature>
<keyword evidence="6" id="KW-0732">Signal</keyword>
<dbReference type="InterPro" id="IPR000832">
    <property type="entry name" value="GPCR_2_secretin-like"/>
</dbReference>
<organism evidence="8 9">
    <name type="scientific">Caerostris extrusa</name>
    <name type="common">Bark spider</name>
    <name type="synonym">Caerostris bankana</name>
    <dbReference type="NCBI Taxonomy" id="172846"/>
    <lineage>
        <taxon>Eukaryota</taxon>
        <taxon>Metazoa</taxon>
        <taxon>Ecdysozoa</taxon>
        <taxon>Arthropoda</taxon>
        <taxon>Chelicerata</taxon>
        <taxon>Arachnida</taxon>
        <taxon>Araneae</taxon>
        <taxon>Araneomorphae</taxon>
        <taxon>Entelegynae</taxon>
        <taxon>Araneoidea</taxon>
        <taxon>Araneidae</taxon>
        <taxon>Caerostris</taxon>
    </lineage>
</organism>
<feature type="transmembrane region" description="Helical" evidence="5">
    <location>
        <begin position="328"/>
        <end position="349"/>
    </location>
</feature>
<dbReference type="PROSITE" id="PS50261">
    <property type="entry name" value="G_PROTEIN_RECEP_F2_4"/>
    <property type="match status" value="1"/>
</dbReference>
<feature type="signal peptide" evidence="6">
    <location>
        <begin position="1"/>
        <end position="22"/>
    </location>
</feature>
<evidence type="ECO:0000259" key="7">
    <source>
        <dbReference type="PROSITE" id="PS50261"/>
    </source>
</evidence>
<feature type="transmembrane region" description="Helical" evidence="5">
    <location>
        <begin position="120"/>
        <end position="143"/>
    </location>
</feature>
<keyword evidence="3 5" id="KW-1133">Transmembrane helix</keyword>
<protein>
    <submittedName>
        <fullName evidence="8">G-protein coupled receptor Mth2</fullName>
    </submittedName>
</protein>
<evidence type="ECO:0000313" key="8">
    <source>
        <dbReference type="EMBL" id="GIY00289.1"/>
    </source>
</evidence>
<comment type="caution">
    <text evidence="8">The sequence shown here is derived from an EMBL/GenBank/DDBJ whole genome shotgun (WGS) entry which is preliminary data.</text>
</comment>
<dbReference type="PRINTS" id="PR00249">
    <property type="entry name" value="GPCRSECRETIN"/>
</dbReference>
<accession>A0AAV4PTB2</accession>
<feature type="chain" id="PRO_5043831342" evidence="6">
    <location>
        <begin position="23"/>
        <end position="437"/>
    </location>
</feature>
<feature type="transmembrane region" description="Helical" evidence="5">
    <location>
        <begin position="150"/>
        <end position="170"/>
    </location>
</feature>
<dbReference type="AlphaFoldDB" id="A0AAV4PTB2"/>
<comment type="subcellular location">
    <subcellularLocation>
        <location evidence="1">Membrane</location>
        <topology evidence="1">Multi-pass membrane protein</topology>
    </subcellularLocation>
</comment>
<feature type="transmembrane region" description="Helical" evidence="5">
    <location>
        <begin position="355"/>
        <end position="375"/>
    </location>
</feature>
<dbReference type="InterPro" id="IPR017981">
    <property type="entry name" value="GPCR_2-like_7TM"/>
</dbReference>
<dbReference type="Pfam" id="PF00002">
    <property type="entry name" value="7tm_2"/>
    <property type="match status" value="1"/>
</dbReference>
<name>A0AAV4PTB2_CAEEX</name>
<evidence type="ECO:0000256" key="3">
    <source>
        <dbReference type="ARBA" id="ARBA00022989"/>
    </source>
</evidence>
<dbReference type="EMBL" id="BPLR01005160">
    <property type="protein sequence ID" value="GIY00289.1"/>
    <property type="molecule type" value="Genomic_DNA"/>
</dbReference>
<dbReference type="SUPFAM" id="SSF81321">
    <property type="entry name" value="Family A G protein-coupled receptor-like"/>
    <property type="match status" value="1"/>
</dbReference>
<keyword evidence="4 5" id="KW-0472">Membrane</keyword>
<evidence type="ECO:0000256" key="1">
    <source>
        <dbReference type="ARBA" id="ARBA00004141"/>
    </source>
</evidence>
<reference evidence="8 9" key="1">
    <citation type="submission" date="2021-06" db="EMBL/GenBank/DDBJ databases">
        <title>Caerostris extrusa draft genome.</title>
        <authorList>
            <person name="Kono N."/>
            <person name="Arakawa K."/>
        </authorList>
    </citation>
    <scope>NUCLEOTIDE SEQUENCE [LARGE SCALE GENOMIC DNA]</scope>
</reference>
<dbReference type="InterPro" id="IPR053231">
    <property type="entry name" value="GPCR_LN-TM7"/>
</dbReference>
<dbReference type="GO" id="GO:0004930">
    <property type="term" value="F:G protein-coupled receptor activity"/>
    <property type="evidence" value="ECO:0007669"/>
    <property type="project" value="InterPro"/>
</dbReference>
<evidence type="ECO:0000256" key="4">
    <source>
        <dbReference type="ARBA" id="ARBA00023136"/>
    </source>
</evidence>
<feature type="domain" description="G-protein coupled receptors family 2 profile 2" evidence="7">
    <location>
        <begin position="118"/>
        <end position="377"/>
    </location>
</feature>
<dbReference type="GO" id="GO:0016020">
    <property type="term" value="C:membrane"/>
    <property type="evidence" value="ECO:0007669"/>
    <property type="project" value="UniProtKB-SubCell"/>
</dbReference>